<sequence length="195" mass="22082">MDPTMLEKTILLVWLYFIIRILFVTYWDALFLPPILLALDRLFQNSKSDNATQTEDDHFQAGKEGPENNEVNKKHQNLTKEDDFQKITTPAVEKFTTTLKISTNAERDVYLGQPIAKIQELISDLQNSLKSDSINGPDSPNSTELTSKLENPSKKSIPTNKISACSEKDIIKNNETSPALVKIQELIFDLKNSLE</sequence>
<feature type="region of interest" description="Disordered" evidence="1">
    <location>
        <begin position="129"/>
        <end position="160"/>
    </location>
</feature>
<accession>A0A8X6WGP5</accession>
<feature type="compositionally biased region" description="Basic and acidic residues" evidence="1">
    <location>
        <begin position="55"/>
        <end position="82"/>
    </location>
</feature>
<keyword evidence="2" id="KW-0472">Membrane</keyword>
<evidence type="ECO:0000313" key="3">
    <source>
        <dbReference type="EMBL" id="GFY34584.1"/>
    </source>
</evidence>
<proteinExistence type="predicted"/>
<feature type="region of interest" description="Disordered" evidence="1">
    <location>
        <begin position="50"/>
        <end position="82"/>
    </location>
</feature>
<name>A0A8X6WGP5_TRICX</name>
<keyword evidence="4" id="KW-1185">Reference proteome</keyword>
<organism evidence="3 4">
    <name type="scientific">Trichonephila clavipes</name>
    <name type="common">Golden silk orbweaver</name>
    <name type="synonym">Nephila clavipes</name>
    <dbReference type="NCBI Taxonomy" id="2585209"/>
    <lineage>
        <taxon>Eukaryota</taxon>
        <taxon>Metazoa</taxon>
        <taxon>Ecdysozoa</taxon>
        <taxon>Arthropoda</taxon>
        <taxon>Chelicerata</taxon>
        <taxon>Arachnida</taxon>
        <taxon>Araneae</taxon>
        <taxon>Araneomorphae</taxon>
        <taxon>Entelegynae</taxon>
        <taxon>Araneoidea</taxon>
        <taxon>Nephilidae</taxon>
        <taxon>Trichonephila</taxon>
    </lineage>
</organism>
<keyword evidence="2" id="KW-0812">Transmembrane</keyword>
<dbReference type="EMBL" id="BMAU01021426">
    <property type="protein sequence ID" value="GFY34584.1"/>
    <property type="molecule type" value="Genomic_DNA"/>
</dbReference>
<comment type="caution">
    <text evidence="3">The sequence shown here is derived from an EMBL/GenBank/DDBJ whole genome shotgun (WGS) entry which is preliminary data.</text>
</comment>
<dbReference type="Proteomes" id="UP000887159">
    <property type="component" value="Unassembled WGS sequence"/>
</dbReference>
<protein>
    <submittedName>
        <fullName evidence="3">Uncharacterized protein</fullName>
    </submittedName>
</protein>
<keyword evidence="2" id="KW-1133">Transmembrane helix</keyword>
<feature type="transmembrane region" description="Helical" evidence="2">
    <location>
        <begin position="12"/>
        <end position="39"/>
    </location>
</feature>
<reference evidence="3" key="1">
    <citation type="submission" date="2020-08" db="EMBL/GenBank/DDBJ databases">
        <title>Multicomponent nature underlies the extraordinary mechanical properties of spider dragline silk.</title>
        <authorList>
            <person name="Kono N."/>
            <person name="Nakamura H."/>
            <person name="Mori M."/>
            <person name="Yoshida Y."/>
            <person name="Ohtoshi R."/>
            <person name="Malay A.D."/>
            <person name="Moran D.A.P."/>
            <person name="Tomita M."/>
            <person name="Numata K."/>
            <person name="Arakawa K."/>
        </authorList>
    </citation>
    <scope>NUCLEOTIDE SEQUENCE</scope>
</reference>
<evidence type="ECO:0000256" key="2">
    <source>
        <dbReference type="SAM" id="Phobius"/>
    </source>
</evidence>
<gene>
    <name evidence="3" type="ORF">TNCV_1372741</name>
</gene>
<dbReference type="AlphaFoldDB" id="A0A8X6WGP5"/>
<evidence type="ECO:0000313" key="4">
    <source>
        <dbReference type="Proteomes" id="UP000887159"/>
    </source>
</evidence>
<evidence type="ECO:0000256" key="1">
    <source>
        <dbReference type="SAM" id="MobiDB-lite"/>
    </source>
</evidence>